<comment type="caution">
    <text evidence="2">The sequence shown here is derived from an EMBL/GenBank/DDBJ whole genome shotgun (WGS) entry which is preliminary data.</text>
</comment>
<keyword evidence="1" id="KW-0472">Membrane</keyword>
<dbReference type="AlphaFoldDB" id="A0AAV5TF44"/>
<feature type="transmembrane region" description="Helical" evidence="1">
    <location>
        <begin position="12"/>
        <end position="36"/>
    </location>
</feature>
<dbReference type="InterPro" id="IPR051119">
    <property type="entry name" value="Nematode_SR-like"/>
</dbReference>
<evidence type="ECO:0000313" key="3">
    <source>
        <dbReference type="Proteomes" id="UP001432027"/>
    </source>
</evidence>
<dbReference type="PANTHER" id="PTHR31627">
    <property type="entry name" value="SERPENTINE RECEPTOR CLASS GAMMA-RELATED"/>
    <property type="match status" value="1"/>
</dbReference>
<gene>
    <name evidence="2" type="ORF">PENTCL1PPCAC_15258</name>
</gene>
<reference evidence="2" key="1">
    <citation type="submission" date="2023-10" db="EMBL/GenBank/DDBJ databases">
        <title>Genome assembly of Pristionchus species.</title>
        <authorList>
            <person name="Yoshida K."/>
            <person name="Sommer R.J."/>
        </authorList>
    </citation>
    <scope>NUCLEOTIDE SEQUENCE</scope>
    <source>
        <strain evidence="2">RS0144</strain>
    </source>
</reference>
<evidence type="ECO:0000256" key="1">
    <source>
        <dbReference type="SAM" id="Phobius"/>
    </source>
</evidence>
<feature type="non-terminal residue" evidence="2">
    <location>
        <position position="123"/>
    </location>
</feature>
<proteinExistence type="predicted"/>
<protein>
    <recommendedName>
        <fullName evidence="4">G protein-coupled receptor</fullName>
    </recommendedName>
</protein>
<feature type="transmembrane region" description="Helical" evidence="1">
    <location>
        <begin position="82"/>
        <end position="102"/>
    </location>
</feature>
<feature type="transmembrane region" description="Helical" evidence="1">
    <location>
        <begin position="48"/>
        <end position="76"/>
    </location>
</feature>
<evidence type="ECO:0000313" key="2">
    <source>
        <dbReference type="EMBL" id="GMS93083.1"/>
    </source>
</evidence>
<sequence length="123" mass="14430">SKFEASIYLHMAIVTVVCNVISFLLYSACLIRLWMFSLTRNYTVERNFFLVGFLTMFFSLPYMAAMLFFFISLSYVYADPDIYLLSFVAFQLPWLTDLKYLAPAPMLLITDKSIRRTIKKMLL</sequence>
<name>A0AAV5TF44_9BILA</name>
<keyword evidence="1" id="KW-0812">Transmembrane</keyword>
<evidence type="ECO:0008006" key="4">
    <source>
        <dbReference type="Google" id="ProtNLM"/>
    </source>
</evidence>
<feature type="non-terminal residue" evidence="2">
    <location>
        <position position="1"/>
    </location>
</feature>
<dbReference type="PANTHER" id="PTHR31627:SF42">
    <property type="entry name" value="G_PROTEIN_RECEP_F1_2 DOMAIN-CONTAINING PROTEIN-RELATED"/>
    <property type="match status" value="1"/>
</dbReference>
<organism evidence="2 3">
    <name type="scientific">Pristionchus entomophagus</name>
    <dbReference type="NCBI Taxonomy" id="358040"/>
    <lineage>
        <taxon>Eukaryota</taxon>
        <taxon>Metazoa</taxon>
        <taxon>Ecdysozoa</taxon>
        <taxon>Nematoda</taxon>
        <taxon>Chromadorea</taxon>
        <taxon>Rhabditida</taxon>
        <taxon>Rhabditina</taxon>
        <taxon>Diplogasteromorpha</taxon>
        <taxon>Diplogasteroidea</taxon>
        <taxon>Neodiplogasteridae</taxon>
        <taxon>Pristionchus</taxon>
    </lineage>
</organism>
<keyword evidence="1" id="KW-1133">Transmembrane helix</keyword>
<dbReference type="EMBL" id="BTSX01000004">
    <property type="protein sequence ID" value="GMS93083.1"/>
    <property type="molecule type" value="Genomic_DNA"/>
</dbReference>
<dbReference type="Proteomes" id="UP001432027">
    <property type="component" value="Unassembled WGS sequence"/>
</dbReference>
<keyword evidence="3" id="KW-1185">Reference proteome</keyword>
<accession>A0AAV5TF44</accession>